<dbReference type="Proteomes" id="UP000032809">
    <property type="component" value="Chromosome I"/>
</dbReference>
<evidence type="ECO:0000313" key="2">
    <source>
        <dbReference type="Proteomes" id="UP000032809"/>
    </source>
</evidence>
<dbReference type="OrthoDB" id="47046at2"/>
<accession>A0A0C7NVV2</accession>
<dbReference type="InterPro" id="IPR007169">
    <property type="entry name" value="RemA-like"/>
</dbReference>
<dbReference type="AlphaFoldDB" id="A0A0C7NVV2"/>
<dbReference type="Pfam" id="PF04025">
    <property type="entry name" value="RemA-like"/>
    <property type="match status" value="1"/>
</dbReference>
<protein>
    <submittedName>
        <fullName evidence="1">Uncharacterized protein</fullName>
    </submittedName>
</protein>
<sequence length="96" mass="10572">MFVSVGKGVYIPTERIHSIVPASLIQFSKIKKIYQGIDVITQSEDEEEGSIKGSTSLIDATYGKGVKTVIYMDSGQIILTPLTADKIVEKVRKGRR</sequence>
<evidence type="ECO:0000313" key="1">
    <source>
        <dbReference type="EMBL" id="CEP77613.1"/>
    </source>
</evidence>
<keyword evidence="2" id="KW-1185">Reference proteome</keyword>
<proteinExistence type="predicted"/>
<dbReference type="STRING" id="1006576.DTL3_0282"/>
<dbReference type="RefSeq" id="WP_045087208.1">
    <property type="nucleotide sequence ID" value="NZ_LN824141.1"/>
</dbReference>
<dbReference type="EMBL" id="LN824141">
    <property type="protein sequence ID" value="CEP77613.1"/>
    <property type="molecule type" value="Genomic_DNA"/>
</dbReference>
<name>A0A0C7NVV2_DEFTU</name>
<dbReference type="KEGG" id="dtn:DTL3_0282"/>
<reference evidence="2" key="1">
    <citation type="submission" date="2014-11" db="EMBL/GenBank/DDBJ databases">
        <authorList>
            <person name="Wibberg D."/>
        </authorList>
    </citation>
    <scope>NUCLEOTIDE SEQUENCE [LARGE SCALE GENOMIC DNA]</scope>
    <source>
        <strain evidence="2">L3</strain>
    </source>
</reference>
<gene>
    <name evidence="1" type="ORF">DTL3_0282</name>
</gene>
<dbReference type="HOGENOM" id="CLU_2355076_0_0_0"/>
<organism evidence="1 2">
    <name type="scientific">Defluviitoga tunisiensis</name>
    <dbReference type="NCBI Taxonomy" id="1006576"/>
    <lineage>
        <taxon>Bacteria</taxon>
        <taxon>Thermotogati</taxon>
        <taxon>Thermotogota</taxon>
        <taxon>Thermotogae</taxon>
        <taxon>Petrotogales</taxon>
        <taxon>Petrotogaceae</taxon>
        <taxon>Defluviitoga</taxon>
    </lineage>
</organism>